<name>X1NU37_9ZZZZ</name>
<dbReference type="HAMAP" id="MF_00461">
    <property type="entry name" value="RsxC_RnfC"/>
    <property type="match status" value="1"/>
</dbReference>
<dbReference type="SUPFAM" id="SSF46548">
    <property type="entry name" value="alpha-helical ferredoxin"/>
    <property type="match status" value="1"/>
</dbReference>
<sequence>YIAIEDNKPEAIKSFKSILDTRYSILVRESSIKNQESIKLVVLKSQYPQGGEKQLIKNILKQEVPSGKLPFDVGVLVHSVGTVLAIYEAVYKNKPLYERVVTVTGDCLANPKNLLVPIGISIKELIEFCQPLKKNPVKIIIGGPMMGIAQYATNAPVIKTSTAVILLSSQKVQICREDSCIRCGECVRNCPVGLEPCLISLAVERNNWELARTYAPLDCIECGLCAYLCPAKRNLVQSIKYAKLEVG</sequence>
<proteinExistence type="inferred from homology"/>
<keyword evidence="2" id="KW-0479">Metal-binding</keyword>
<dbReference type="InterPro" id="IPR017900">
    <property type="entry name" value="4Fe4S_Fe_S_CS"/>
</dbReference>
<evidence type="ECO:0000313" key="6">
    <source>
        <dbReference type="EMBL" id="GAI30305.1"/>
    </source>
</evidence>
<organism evidence="6">
    <name type="scientific">marine sediment metagenome</name>
    <dbReference type="NCBI Taxonomy" id="412755"/>
    <lineage>
        <taxon>unclassified sequences</taxon>
        <taxon>metagenomes</taxon>
        <taxon>ecological metagenomes</taxon>
    </lineage>
</organism>
<dbReference type="PROSITE" id="PS00198">
    <property type="entry name" value="4FE4S_FER_1"/>
    <property type="match status" value="2"/>
</dbReference>
<feature type="domain" description="4Fe-4S ferredoxin-type" evidence="5">
    <location>
        <begin position="210"/>
        <end position="241"/>
    </location>
</feature>
<dbReference type="PANTHER" id="PTHR43034">
    <property type="entry name" value="ION-TRANSLOCATING OXIDOREDUCTASE COMPLEX SUBUNIT C"/>
    <property type="match status" value="1"/>
</dbReference>
<dbReference type="PANTHER" id="PTHR43034:SF2">
    <property type="entry name" value="ION-TRANSLOCATING OXIDOREDUCTASE COMPLEX SUBUNIT C"/>
    <property type="match status" value="1"/>
</dbReference>
<dbReference type="InterPro" id="IPR010208">
    <property type="entry name" value="Ion_transpt_RnfC/RsxC"/>
</dbReference>
<dbReference type="Gene3D" id="3.10.20.600">
    <property type="match status" value="1"/>
</dbReference>
<dbReference type="InterPro" id="IPR037225">
    <property type="entry name" value="Nuo51_FMN-bd_sf"/>
</dbReference>
<protein>
    <recommendedName>
        <fullName evidence="5">4Fe-4S ferredoxin-type domain-containing protein</fullName>
    </recommendedName>
</protein>
<dbReference type="EMBL" id="BARV01019383">
    <property type="protein sequence ID" value="GAI30305.1"/>
    <property type="molecule type" value="Genomic_DNA"/>
</dbReference>
<evidence type="ECO:0000256" key="4">
    <source>
        <dbReference type="ARBA" id="ARBA00023014"/>
    </source>
</evidence>
<dbReference type="Pfam" id="PF10531">
    <property type="entry name" value="SLBB"/>
    <property type="match status" value="1"/>
</dbReference>
<keyword evidence="1" id="KW-0004">4Fe-4S</keyword>
<keyword evidence="4" id="KW-0411">Iron-sulfur</keyword>
<dbReference type="InterPro" id="IPR011538">
    <property type="entry name" value="Nuo51_FMN-bd"/>
</dbReference>
<evidence type="ECO:0000259" key="5">
    <source>
        <dbReference type="PROSITE" id="PS51379"/>
    </source>
</evidence>
<feature type="non-terminal residue" evidence="6">
    <location>
        <position position="1"/>
    </location>
</feature>
<dbReference type="InterPro" id="IPR019554">
    <property type="entry name" value="Soluble_ligand-bd"/>
</dbReference>
<dbReference type="Pfam" id="PF01512">
    <property type="entry name" value="Complex1_51K"/>
    <property type="match status" value="1"/>
</dbReference>
<gene>
    <name evidence="6" type="ORF">S06H3_32580</name>
</gene>
<evidence type="ECO:0000256" key="2">
    <source>
        <dbReference type="ARBA" id="ARBA00022723"/>
    </source>
</evidence>
<dbReference type="InterPro" id="IPR017896">
    <property type="entry name" value="4Fe4S_Fe-S-bd"/>
</dbReference>
<dbReference type="GO" id="GO:0016020">
    <property type="term" value="C:membrane"/>
    <property type="evidence" value="ECO:0007669"/>
    <property type="project" value="InterPro"/>
</dbReference>
<feature type="domain" description="4Fe-4S ferredoxin-type" evidence="5">
    <location>
        <begin position="170"/>
        <end position="193"/>
    </location>
</feature>
<comment type="caution">
    <text evidence="6">The sequence shown here is derived from an EMBL/GenBank/DDBJ whole genome shotgun (WGS) entry which is preliminary data.</text>
</comment>
<dbReference type="AlphaFoldDB" id="X1NU37"/>
<dbReference type="GO" id="GO:0051539">
    <property type="term" value="F:4 iron, 4 sulfur cluster binding"/>
    <property type="evidence" value="ECO:0007669"/>
    <property type="project" value="UniProtKB-KW"/>
</dbReference>
<dbReference type="Gene3D" id="3.30.70.20">
    <property type="match status" value="1"/>
</dbReference>
<dbReference type="Pfam" id="PF13237">
    <property type="entry name" value="Fer4_10"/>
    <property type="match status" value="1"/>
</dbReference>
<dbReference type="Gene3D" id="3.40.50.11540">
    <property type="entry name" value="NADH-ubiquinone oxidoreductase 51kDa subunit"/>
    <property type="match status" value="1"/>
</dbReference>
<dbReference type="GO" id="GO:0046872">
    <property type="term" value="F:metal ion binding"/>
    <property type="evidence" value="ECO:0007669"/>
    <property type="project" value="UniProtKB-KW"/>
</dbReference>
<evidence type="ECO:0000256" key="3">
    <source>
        <dbReference type="ARBA" id="ARBA00023004"/>
    </source>
</evidence>
<dbReference type="NCBIfam" id="TIGR01945">
    <property type="entry name" value="rnfC"/>
    <property type="match status" value="1"/>
</dbReference>
<dbReference type="SUPFAM" id="SSF142019">
    <property type="entry name" value="Nqo1 FMN-binding domain-like"/>
    <property type="match status" value="1"/>
</dbReference>
<dbReference type="PROSITE" id="PS51379">
    <property type="entry name" value="4FE4S_FER_2"/>
    <property type="match status" value="2"/>
</dbReference>
<accession>X1NU37</accession>
<evidence type="ECO:0000256" key="1">
    <source>
        <dbReference type="ARBA" id="ARBA00022485"/>
    </source>
</evidence>
<dbReference type="GO" id="GO:0009055">
    <property type="term" value="F:electron transfer activity"/>
    <property type="evidence" value="ECO:0007669"/>
    <property type="project" value="InterPro"/>
</dbReference>
<reference evidence="6" key="1">
    <citation type="journal article" date="2014" name="Front. Microbiol.">
        <title>High frequency of phylogenetically diverse reductive dehalogenase-homologous genes in deep subseafloor sedimentary metagenomes.</title>
        <authorList>
            <person name="Kawai M."/>
            <person name="Futagami T."/>
            <person name="Toyoda A."/>
            <person name="Takaki Y."/>
            <person name="Nishi S."/>
            <person name="Hori S."/>
            <person name="Arai W."/>
            <person name="Tsubouchi T."/>
            <person name="Morono Y."/>
            <person name="Uchiyama I."/>
            <person name="Ito T."/>
            <person name="Fujiyama A."/>
            <person name="Inagaki F."/>
            <person name="Takami H."/>
        </authorList>
    </citation>
    <scope>NUCLEOTIDE SEQUENCE</scope>
    <source>
        <strain evidence="6">Expedition CK06-06</strain>
    </source>
</reference>
<keyword evidence="3" id="KW-0408">Iron</keyword>